<feature type="domain" description="Pectate lyase" evidence="7">
    <location>
        <begin position="195"/>
        <end position="433"/>
    </location>
</feature>
<sequence>MIYIKQKLITLFLVVTLLSFNKVQVAAAASVSYPIQKFRLAIYNTNQNINASGNNLTASTQNGKAEEKWSVNYVSSGIFEIVSSSSNKILTANGSGVTLAADSNGSNQRWKIEGVQKDYDGYYLYYKITSSADASKSLTYTNGSGFSLTKYSGNNYQKFKINLDGLEGFAANCKTNSGEKAGTIGGLLGETVFVSTADQLEAELKTTVPKTVVVTANIDMKNKSHTRIRDNKTIVGSFSKHTIYDSMFRTNNEYGNAGDEPSDNIVFRNLDLQAKNVKDRILINIWSSRQIWIDHINFNSQLSYNRNGNGQDEVGKFIWINTPYESYLDKKDRNRSPDYVTVSYCKFTNRYWTVAYGTQNTEISRDRTTLLYNWWNQNVRRCPQLGNGSAHVYNNYYSAYGVNSNGSATTGIIGGDGSNMVSQNNRFQGYSAGQALVMGSDPSRDDNSYLATEVNGTPSRINFSPKSKSSWYPNQSNYGYELLDSYNTKGTDTKSFCTKYAGAFTSESGIKYITDSDFSSWITTKYESPFLTKINTVNNNSSSNSNSNSSSGSSGSSSGSSTIAKTALLNDGSTYMIKNANSNLYIDIDGAKAANGANAQQWGASSAGSQNIFKLISAGDGYYYIVSAVGDGGSYVLDVSGAKNTNGANIHIYKYNGNDNQKFMFSKNSNGTYKILTKVSGGKSAIEIKDGSTSSGANVQQWVVNGASCQDWYLEPVSNPGCSMNTSYTYTFQNGNSGMVMDIVSGKMADNTNVQQWGRSDVKSQKWKLVAFGSGNYYYIRSASNMSYALRAEGSGNGANIDIKTFSRNDSSMLFRFSKNPDGTYHIITHASKDQAYVEIASASKSSGANVQQWAPTNNNCQTWKAIT</sequence>
<dbReference type="Pfam" id="PF00544">
    <property type="entry name" value="Pectate_lyase_4"/>
    <property type="match status" value="1"/>
</dbReference>
<gene>
    <name evidence="8" type="ORF">LY90DRAFT_706033</name>
</gene>
<organism evidence="8 9">
    <name type="scientific">Neocallimastix californiae</name>
    <dbReference type="NCBI Taxonomy" id="1754190"/>
    <lineage>
        <taxon>Eukaryota</taxon>
        <taxon>Fungi</taxon>
        <taxon>Fungi incertae sedis</taxon>
        <taxon>Chytridiomycota</taxon>
        <taxon>Chytridiomycota incertae sedis</taxon>
        <taxon>Neocallimastigomycetes</taxon>
        <taxon>Neocallimastigales</taxon>
        <taxon>Neocallimastigaceae</taxon>
        <taxon>Neocallimastix</taxon>
    </lineage>
</organism>
<dbReference type="GO" id="GO:0016829">
    <property type="term" value="F:lyase activity"/>
    <property type="evidence" value="ECO:0007669"/>
    <property type="project" value="UniProtKB-KW"/>
</dbReference>
<feature type="domain" description="Ricin B lectin" evidence="6">
    <location>
        <begin position="37"/>
        <end position="162"/>
    </location>
</feature>
<evidence type="ECO:0000259" key="7">
    <source>
        <dbReference type="SMART" id="SM00656"/>
    </source>
</evidence>
<evidence type="ECO:0000256" key="1">
    <source>
        <dbReference type="ARBA" id="ARBA00010980"/>
    </source>
</evidence>
<evidence type="ECO:0000259" key="6">
    <source>
        <dbReference type="SMART" id="SM00458"/>
    </source>
</evidence>
<dbReference type="GO" id="GO:0005576">
    <property type="term" value="C:extracellular region"/>
    <property type="evidence" value="ECO:0007669"/>
    <property type="project" value="UniProtKB-SubCell"/>
</dbReference>
<dbReference type="Proteomes" id="UP000193920">
    <property type="component" value="Unassembled WGS sequence"/>
</dbReference>
<dbReference type="InterPro" id="IPR035992">
    <property type="entry name" value="Ricin_B-like_lectins"/>
</dbReference>
<comment type="subcellular location">
    <subcellularLocation>
        <location evidence="3">Secreted</location>
    </subcellularLocation>
</comment>
<dbReference type="EMBL" id="MCOG01000200">
    <property type="protein sequence ID" value="ORY26648.1"/>
    <property type="molecule type" value="Genomic_DNA"/>
</dbReference>
<dbReference type="PROSITE" id="PS50231">
    <property type="entry name" value="RICIN_B_LECTIN"/>
    <property type="match status" value="2"/>
</dbReference>
<comment type="caution">
    <text evidence="8">The sequence shown here is derived from an EMBL/GenBank/DDBJ whole genome shotgun (WGS) entry which is preliminary data.</text>
</comment>
<keyword evidence="2 3" id="KW-0456">Lyase</keyword>
<dbReference type="Gene3D" id="2.160.20.10">
    <property type="entry name" value="Single-stranded right-handed beta-helix, Pectin lyase-like"/>
    <property type="match status" value="1"/>
</dbReference>
<feature type="non-terminal residue" evidence="8">
    <location>
        <position position="868"/>
    </location>
</feature>
<dbReference type="CDD" id="cd00161">
    <property type="entry name" value="beta-trefoil_Ricin-like"/>
    <property type="match status" value="4"/>
</dbReference>
<dbReference type="SUPFAM" id="SSF51126">
    <property type="entry name" value="Pectin lyase-like"/>
    <property type="match status" value="1"/>
</dbReference>
<name>A0A1Y2AVP5_9FUNG</name>
<keyword evidence="3" id="KW-0624">Polysaccharide degradation</keyword>
<dbReference type="OrthoDB" id="2564904at2759"/>
<evidence type="ECO:0000256" key="2">
    <source>
        <dbReference type="ARBA" id="ARBA00023239"/>
    </source>
</evidence>
<dbReference type="SMART" id="SM00656">
    <property type="entry name" value="Amb_all"/>
    <property type="match status" value="1"/>
</dbReference>
<accession>A0A1Y2AVP5</accession>
<dbReference type="Gene3D" id="2.80.10.50">
    <property type="match status" value="5"/>
</dbReference>
<keyword evidence="5" id="KW-0732">Signal</keyword>
<evidence type="ECO:0000256" key="3">
    <source>
        <dbReference type="RuleBase" id="RU361173"/>
    </source>
</evidence>
<feature type="chain" id="PRO_5012937543" evidence="5">
    <location>
        <begin position="29"/>
        <end position="868"/>
    </location>
</feature>
<dbReference type="GO" id="GO:0000272">
    <property type="term" value="P:polysaccharide catabolic process"/>
    <property type="evidence" value="ECO:0007669"/>
    <property type="project" value="UniProtKB-KW"/>
</dbReference>
<dbReference type="SMART" id="SM00458">
    <property type="entry name" value="RICIN"/>
    <property type="match status" value="2"/>
</dbReference>
<keyword evidence="3" id="KW-0119">Carbohydrate metabolism</keyword>
<feature type="signal peptide" evidence="5">
    <location>
        <begin position="1"/>
        <end position="28"/>
    </location>
</feature>
<keyword evidence="3" id="KW-0964">Secreted</keyword>
<dbReference type="InterPro" id="IPR002022">
    <property type="entry name" value="Pec_lyase"/>
</dbReference>
<evidence type="ECO:0000256" key="5">
    <source>
        <dbReference type="SAM" id="SignalP"/>
    </source>
</evidence>
<dbReference type="InterPro" id="IPR012334">
    <property type="entry name" value="Pectin_lyas_fold"/>
</dbReference>
<dbReference type="AlphaFoldDB" id="A0A1Y2AVP5"/>
<protein>
    <submittedName>
        <fullName evidence="8">Pectin lyase-like protein</fullName>
    </submittedName>
</protein>
<reference evidence="8 9" key="1">
    <citation type="submission" date="2016-08" db="EMBL/GenBank/DDBJ databases">
        <title>A Parts List for Fungal Cellulosomes Revealed by Comparative Genomics.</title>
        <authorList>
            <consortium name="DOE Joint Genome Institute"/>
            <person name="Haitjema C.H."/>
            <person name="Gilmore S.P."/>
            <person name="Henske J.K."/>
            <person name="Solomon K.V."/>
            <person name="De Groot R."/>
            <person name="Kuo A."/>
            <person name="Mondo S.J."/>
            <person name="Salamov A.A."/>
            <person name="Labutti K."/>
            <person name="Zhao Z."/>
            <person name="Chiniquy J."/>
            <person name="Barry K."/>
            <person name="Brewer H.M."/>
            <person name="Purvine S.O."/>
            <person name="Wright A.T."/>
            <person name="Boxma B."/>
            <person name="Van Alen T."/>
            <person name="Hackstein J.H."/>
            <person name="Baker S.E."/>
            <person name="Grigoriev I.V."/>
            <person name="O'Malley M.A."/>
        </authorList>
    </citation>
    <scope>NUCLEOTIDE SEQUENCE [LARGE SCALE GENOMIC DNA]</scope>
    <source>
        <strain evidence="8 9">G1</strain>
    </source>
</reference>
<evidence type="ECO:0000313" key="8">
    <source>
        <dbReference type="EMBL" id="ORY26648.1"/>
    </source>
</evidence>
<proteinExistence type="inferred from homology"/>
<keyword evidence="9" id="KW-1185">Reference proteome</keyword>
<evidence type="ECO:0000313" key="9">
    <source>
        <dbReference type="Proteomes" id="UP000193920"/>
    </source>
</evidence>
<dbReference type="InterPro" id="IPR000772">
    <property type="entry name" value="Ricin_B_lectin"/>
</dbReference>
<dbReference type="STRING" id="1754190.A0A1Y2AVP5"/>
<feature type="domain" description="Ricin B lectin" evidence="6">
    <location>
        <begin position="620"/>
        <end position="770"/>
    </location>
</feature>
<dbReference type="InterPro" id="IPR011050">
    <property type="entry name" value="Pectin_lyase_fold/virulence"/>
</dbReference>
<feature type="region of interest" description="Disordered" evidence="4">
    <location>
        <begin position="541"/>
        <end position="560"/>
    </location>
</feature>
<comment type="similarity">
    <text evidence="1 3">Belongs to the polysaccharide lyase 1 family.</text>
</comment>
<dbReference type="Pfam" id="PF14200">
    <property type="entry name" value="RicinB_lectin_2"/>
    <property type="match status" value="4"/>
</dbReference>
<evidence type="ECO:0000256" key="4">
    <source>
        <dbReference type="SAM" id="MobiDB-lite"/>
    </source>
</evidence>
<dbReference type="SUPFAM" id="SSF50370">
    <property type="entry name" value="Ricin B-like lectins"/>
    <property type="match status" value="3"/>
</dbReference>